<proteinExistence type="predicted"/>
<gene>
    <name evidence="1" type="ORF">UV20_C0036G0006</name>
</gene>
<dbReference type="AlphaFoldDB" id="A0A0G1A032"/>
<dbReference type="GO" id="GO:0004519">
    <property type="term" value="F:endonuclease activity"/>
    <property type="evidence" value="ECO:0007669"/>
    <property type="project" value="InterPro"/>
</dbReference>
<dbReference type="GO" id="GO:0110001">
    <property type="term" value="C:toxin-antitoxin complex"/>
    <property type="evidence" value="ECO:0007669"/>
    <property type="project" value="InterPro"/>
</dbReference>
<dbReference type="InterPro" id="IPR018669">
    <property type="entry name" value="Toxin_HigB"/>
</dbReference>
<dbReference type="GO" id="GO:0003723">
    <property type="term" value="F:RNA binding"/>
    <property type="evidence" value="ECO:0007669"/>
    <property type="project" value="InterPro"/>
</dbReference>
<organism evidence="1 2">
    <name type="scientific">Candidatus Magasanikbacteria bacterium GW2011_GWA2_42_32</name>
    <dbReference type="NCBI Taxonomy" id="1619039"/>
    <lineage>
        <taxon>Bacteria</taxon>
        <taxon>Candidatus Magasanikiibacteriota</taxon>
    </lineage>
</organism>
<evidence type="ECO:0000313" key="2">
    <source>
        <dbReference type="Proteomes" id="UP000034837"/>
    </source>
</evidence>
<accession>A0A0G1A032</accession>
<reference evidence="1 2" key="1">
    <citation type="journal article" date="2015" name="Nature">
        <title>rRNA introns, odd ribosomes, and small enigmatic genomes across a large radiation of phyla.</title>
        <authorList>
            <person name="Brown C.T."/>
            <person name="Hug L.A."/>
            <person name="Thomas B.C."/>
            <person name="Sharon I."/>
            <person name="Castelle C.J."/>
            <person name="Singh A."/>
            <person name="Wilkins M.J."/>
            <person name="Williams K.H."/>
            <person name="Banfield J.F."/>
        </authorList>
    </citation>
    <scope>NUCLEOTIDE SEQUENCE [LARGE SCALE GENOMIC DNA]</scope>
</reference>
<dbReference type="EMBL" id="LCDO01000036">
    <property type="protein sequence ID" value="KKS54292.1"/>
    <property type="molecule type" value="Genomic_DNA"/>
</dbReference>
<dbReference type="Proteomes" id="UP000034837">
    <property type="component" value="Unassembled WGS sequence"/>
</dbReference>
<protein>
    <recommendedName>
        <fullName evidence="3">Toxin-antitoxin system, toxin component, RelE family</fullName>
    </recommendedName>
</protein>
<sequence>MKLIGIQPLRDFVNVYADSRSQIESWEAEAEEAQWGTPHDLKSKYPKASILKDKNIIFDICRNKYRLWVKVSYKNQTILIKKIGTHKEYDKWQII</sequence>
<evidence type="ECO:0008006" key="3">
    <source>
        <dbReference type="Google" id="ProtNLM"/>
    </source>
</evidence>
<dbReference type="Pfam" id="PF09907">
    <property type="entry name" value="HigB_toxin"/>
    <property type="match status" value="1"/>
</dbReference>
<evidence type="ECO:0000313" key="1">
    <source>
        <dbReference type="EMBL" id="KKS54292.1"/>
    </source>
</evidence>
<comment type="caution">
    <text evidence="1">The sequence shown here is derived from an EMBL/GenBank/DDBJ whole genome shotgun (WGS) entry which is preliminary data.</text>
</comment>
<name>A0A0G1A032_9BACT</name>